<evidence type="ECO:0000313" key="4">
    <source>
        <dbReference type="Proteomes" id="UP000517759"/>
    </source>
</evidence>
<evidence type="ECO:0000256" key="1">
    <source>
        <dbReference type="SAM" id="MobiDB-lite"/>
    </source>
</evidence>
<accession>A0A7W6AHW3</accession>
<reference evidence="5" key="2">
    <citation type="journal article" date="2019" name="Int. J. Syst. Evol. Microbiol.">
        <title>The Global Catalogue of Microorganisms (GCM) 10K type strain sequencing project: providing services to taxonomists for standard genome sequencing and annotation.</title>
        <authorList>
            <consortium name="The Broad Institute Genomics Platform"/>
            <consortium name="The Broad Institute Genome Sequencing Center for Infectious Disease"/>
            <person name="Wu L."/>
            <person name="Ma J."/>
        </authorList>
    </citation>
    <scope>NUCLEOTIDE SEQUENCE [LARGE SCALE GENOMIC DNA]</scope>
    <source>
        <strain evidence="5">NBRC 107710</strain>
    </source>
</reference>
<dbReference type="EMBL" id="BSPG01000010">
    <property type="protein sequence ID" value="GLS44224.1"/>
    <property type="molecule type" value="Genomic_DNA"/>
</dbReference>
<protein>
    <submittedName>
        <fullName evidence="3">Uncharacterized protein</fullName>
    </submittedName>
</protein>
<gene>
    <name evidence="2" type="ORF">GCM10007884_22120</name>
    <name evidence="3" type="ORF">GGR33_003162</name>
</gene>
<reference evidence="3 4" key="3">
    <citation type="submission" date="2020-08" db="EMBL/GenBank/DDBJ databases">
        <title>Genomic Encyclopedia of Type Strains, Phase IV (KMG-IV): sequencing the most valuable type-strain genomes for metagenomic binning, comparative biology and taxonomic classification.</title>
        <authorList>
            <person name="Goeker M."/>
        </authorList>
    </citation>
    <scope>NUCLEOTIDE SEQUENCE [LARGE SCALE GENOMIC DNA]</scope>
    <source>
        <strain evidence="3 4">DSM 24105</strain>
    </source>
</reference>
<evidence type="ECO:0000313" key="5">
    <source>
        <dbReference type="Proteomes" id="UP001156881"/>
    </source>
</evidence>
<dbReference type="Proteomes" id="UP000517759">
    <property type="component" value="Unassembled WGS sequence"/>
</dbReference>
<proteinExistence type="predicted"/>
<comment type="caution">
    <text evidence="3">The sequence shown here is derived from an EMBL/GenBank/DDBJ whole genome shotgun (WGS) entry which is preliminary data.</text>
</comment>
<organism evidence="3 4">
    <name type="scientific">Methylobacterium brachythecii</name>
    <dbReference type="NCBI Taxonomy" id="1176177"/>
    <lineage>
        <taxon>Bacteria</taxon>
        <taxon>Pseudomonadati</taxon>
        <taxon>Pseudomonadota</taxon>
        <taxon>Alphaproteobacteria</taxon>
        <taxon>Hyphomicrobiales</taxon>
        <taxon>Methylobacteriaceae</taxon>
        <taxon>Methylobacterium</taxon>
    </lineage>
</organism>
<evidence type="ECO:0000313" key="2">
    <source>
        <dbReference type="EMBL" id="GLS44224.1"/>
    </source>
</evidence>
<reference evidence="2" key="4">
    <citation type="submission" date="2023-01" db="EMBL/GenBank/DDBJ databases">
        <title>Draft genome sequence of Methylobacterium brachythecii strain NBRC 107710.</title>
        <authorList>
            <person name="Sun Q."/>
            <person name="Mori K."/>
        </authorList>
    </citation>
    <scope>NUCLEOTIDE SEQUENCE</scope>
    <source>
        <strain evidence="2">NBRC 107710</strain>
    </source>
</reference>
<dbReference type="Proteomes" id="UP001156881">
    <property type="component" value="Unassembled WGS sequence"/>
</dbReference>
<evidence type="ECO:0000313" key="3">
    <source>
        <dbReference type="EMBL" id="MBB3903653.1"/>
    </source>
</evidence>
<name>A0A7W6AHW3_9HYPH</name>
<reference evidence="2" key="1">
    <citation type="journal article" date="2014" name="Int. J. Syst. Evol. Microbiol.">
        <title>Complete genome of a new Firmicutes species belonging to the dominant human colonic microbiota ('Ruminococcus bicirculans') reveals two chromosomes and a selective capacity to utilize plant glucans.</title>
        <authorList>
            <consortium name="NISC Comparative Sequencing Program"/>
            <person name="Wegmann U."/>
            <person name="Louis P."/>
            <person name="Goesmann A."/>
            <person name="Henrissat B."/>
            <person name="Duncan S.H."/>
            <person name="Flint H.J."/>
        </authorList>
    </citation>
    <scope>NUCLEOTIDE SEQUENCE</scope>
    <source>
        <strain evidence="2">NBRC 107710</strain>
    </source>
</reference>
<dbReference type="RefSeq" id="WP_284211365.1">
    <property type="nucleotide sequence ID" value="NZ_BSPG01000010.1"/>
</dbReference>
<dbReference type="EMBL" id="JACIDN010000005">
    <property type="protein sequence ID" value="MBB3903653.1"/>
    <property type="molecule type" value="Genomic_DNA"/>
</dbReference>
<feature type="region of interest" description="Disordered" evidence="1">
    <location>
        <begin position="140"/>
        <end position="162"/>
    </location>
</feature>
<sequence>MLVTCSPFPESADLEAQVGFAGAFDGDPPPHSVMHYPDDAGIDATVSSALDETGLRRVTQRFRHPAMTDAAGALDLPYSWLLSQLAALDRSHGVIALGGNVSGTAHLLLHLADAPRMPVLPSGPLAFSSRADEIGAIAASANHRRAPTDRRMPADQSSTPRLVRKPSIRVSTSAFVSAHVR</sequence>
<keyword evidence="5" id="KW-1185">Reference proteome</keyword>
<dbReference type="AlphaFoldDB" id="A0A7W6AHW3"/>